<evidence type="ECO:0000313" key="9">
    <source>
        <dbReference type="EMBL" id="TGL07051.1"/>
    </source>
</evidence>
<evidence type="ECO:0000256" key="5">
    <source>
        <dbReference type="ARBA" id="ARBA00022694"/>
    </source>
</evidence>
<gene>
    <name evidence="9" type="ORF">EHQ43_06385</name>
</gene>
<sequence length="155" mass="17638">MEIALFRPEIPPNTGNIARLCVNAGVPLSIVGEPSFDLSEKAVRRAGLDYWKDLELFRYPTWEIFQKEKESLGKRILLVSKFGKKVYWDVSFTSQDVFLFGRETSGLPEEIHKVHPSDQIISIPMAESSRSINLSNAVAIILYEALRQEKTRTNP</sequence>
<dbReference type="SUPFAM" id="SSF75217">
    <property type="entry name" value="alpha/beta knot"/>
    <property type="match status" value="1"/>
</dbReference>
<comment type="caution">
    <text evidence="9">The sequence shown here is derived from an EMBL/GenBank/DDBJ whole genome shotgun (WGS) entry which is preliminary data.</text>
</comment>
<evidence type="ECO:0000256" key="2">
    <source>
        <dbReference type="ARBA" id="ARBA00022603"/>
    </source>
</evidence>
<evidence type="ECO:0000256" key="6">
    <source>
        <dbReference type="HAMAP-Rule" id="MF_01885"/>
    </source>
</evidence>
<comment type="similarity">
    <text evidence="6">Belongs to the class IV-like SAM-binding methyltransferase superfamily. RNA methyltransferase TrmH family. TrmL subfamily.</text>
</comment>
<keyword evidence="5 6" id="KW-0819">tRNA processing</keyword>
<dbReference type="Pfam" id="PF00588">
    <property type="entry name" value="SpoU_methylase"/>
    <property type="match status" value="1"/>
</dbReference>
<feature type="domain" description="tRNA/rRNA methyltransferase SpoU type" evidence="8">
    <location>
        <begin position="3"/>
        <end position="143"/>
    </location>
</feature>
<dbReference type="PANTHER" id="PTHR42971:SF1">
    <property type="entry name" value="TRNA (CYTIDINE(34)-2'-O)-METHYLTRANSFERASE"/>
    <property type="match status" value="1"/>
</dbReference>
<dbReference type="PANTHER" id="PTHR42971">
    <property type="entry name" value="TRNA (CYTIDINE(34)-2'-O)-METHYLTRANSFERASE"/>
    <property type="match status" value="1"/>
</dbReference>
<dbReference type="EMBL" id="RQFT01000007">
    <property type="protein sequence ID" value="TGL07051.1"/>
    <property type="molecule type" value="Genomic_DNA"/>
</dbReference>
<dbReference type="GO" id="GO:0005737">
    <property type="term" value="C:cytoplasm"/>
    <property type="evidence" value="ECO:0007669"/>
    <property type="project" value="UniProtKB-SubCell"/>
</dbReference>
<evidence type="ECO:0000313" key="10">
    <source>
        <dbReference type="Proteomes" id="UP000297641"/>
    </source>
</evidence>
<dbReference type="GO" id="GO:0008757">
    <property type="term" value="F:S-adenosylmethionine-dependent methyltransferase activity"/>
    <property type="evidence" value="ECO:0007669"/>
    <property type="project" value="UniProtKB-UniRule"/>
</dbReference>
<dbReference type="GO" id="GO:0003723">
    <property type="term" value="F:RNA binding"/>
    <property type="evidence" value="ECO:0007669"/>
    <property type="project" value="InterPro"/>
</dbReference>
<dbReference type="InterPro" id="IPR029026">
    <property type="entry name" value="tRNA_m1G_MTases_N"/>
</dbReference>
<dbReference type="RefSeq" id="WP_135770437.1">
    <property type="nucleotide sequence ID" value="NZ_RQFT01000007.1"/>
</dbReference>
<evidence type="ECO:0000256" key="4">
    <source>
        <dbReference type="ARBA" id="ARBA00022691"/>
    </source>
</evidence>
<dbReference type="AlphaFoldDB" id="A0A7I0HSV7"/>
<evidence type="ECO:0000259" key="8">
    <source>
        <dbReference type="Pfam" id="PF00588"/>
    </source>
</evidence>
<dbReference type="CDD" id="cd18094">
    <property type="entry name" value="SpoU-like_TrmL"/>
    <property type="match status" value="1"/>
</dbReference>
<evidence type="ECO:0000256" key="1">
    <source>
        <dbReference type="ARBA" id="ARBA00022490"/>
    </source>
</evidence>
<name>A0A7I0HSV7_9LEPT</name>
<keyword evidence="4 6" id="KW-0949">S-adenosyl-L-methionine</keyword>
<accession>A0A7I0HSV7</accession>
<proteinExistence type="inferred from homology"/>
<feature type="binding site" evidence="6 7">
    <location>
        <position position="79"/>
    </location>
    <ligand>
        <name>S-adenosyl-L-methionine</name>
        <dbReference type="ChEBI" id="CHEBI:59789"/>
    </ligand>
</feature>
<dbReference type="EC" id="2.1.1.207" evidence="6"/>
<comment type="catalytic activity">
    <reaction evidence="6">
        <text>5-carboxymethylaminomethyluridine(34) in tRNA(Leu) + S-adenosyl-L-methionine = 5-carboxymethylaminomethyl-2'-O-methyluridine(34) in tRNA(Leu) + S-adenosyl-L-homocysteine + H(+)</text>
        <dbReference type="Rhea" id="RHEA:43088"/>
        <dbReference type="Rhea" id="RHEA-COMP:10333"/>
        <dbReference type="Rhea" id="RHEA-COMP:10334"/>
        <dbReference type="ChEBI" id="CHEBI:15378"/>
        <dbReference type="ChEBI" id="CHEBI:57856"/>
        <dbReference type="ChEBI" id="CHEBI:59789"/>
        <dbReference type="ChEBI" id="CHEBI:74508"/>
        <dbReference type="ChEBI" id="CHEBI:74511"/>
        <dbReference type="EC" id="2.1.1.207"/>
    </reaction>
</comment>
<dbReference type="HAMAP" id="MF_01885">
    <property type="entry name" value="tRNA_methyltr_TrmL"/>
    <property type="match status" value="1"/>
</dbReference>
<keyword evidence="3 6" id="KW-0808">Transferase</keyword>
<feature type="binding site" evidence="6 7">
    <location>
        <position position="123"/>
    </location>
    <ligand>
        <name>S-adenosyl-L-methionine</name>
        <dbReference type="ChEBI" id="CHEBI:59789"/>
    </ligand>
</feature>
<evidence type="ECO:0000256" key="3">
    <source>
        <dbReference type="ARBA" id="ARBA00022679"/>
    </source>
</evidence>
<protein>
    <recommendedName>
        <fullName evidence="6">Putative tRNA (cytidine(34)-2'-O)-methyltransferase</fullName>
        <ecNumber evidence="6">2.1.1.207</ecNumber>
    </recommendedName>
    <alternativeName>
        <fullName evidence="6">tRNA (cytidine/uridine-2'-O-)-methyltransferase</fullName>
    </alternativeName>
</protein>
<dbReference type="InterPro" id="IPR001537">
    <property type="entry name" value="SpoU_MeTrfase"/>
</dbReference>
<dbReference type="InterPro" id="IPR029028">
    <property type="entry name" value="Alpha/beta_knot_MTases"/>
</dbReference>
<dbReference type="InterPro" id="IPR016914">
    <property type="entry name" value="TrmL"/>
</dbReference>
<reference evidence="9 10" key="1">
    <citation type="journal article" date="2019" name="PLoS Negl. Trop. Dis.">
        <title>Revisiting the worldwide diversity of Leptospira species in the environment.</title>
        <authorList>
            <person name="Vincent A.T."/>
            <person name="Schiettekatte O."/>
            <person name="Bourhy P."/>
            <person name="Veyrier F.J."/>
            <person name="Picardeau M."/>
        </authorList>
    </citation>
    <scope>NUCLEOTIDE SEQUENCE [LARGE SCALE GENOMIC DNA]</scope>
    <source>
        <strain evidence="9 10">201800273</strain>
    </source>
</reference>
<organism evidence="9 10">
    <name type="scientific">Leptospira bouyouniensis</name>
    <dbReference type="NCBI Taxonomy" id="2484911"/>
    <lineage>
        <taxon>Bacteria</taxon>
        <taxon>Pseudomonadati</taxon>
        <taxon>Spirochaetota</taxon>
        <taxon>Spirochaetia</taxon>
        <taxon>Leptospirales</taxon>
        <taxon>Leptospiraceae</taxon>
        <taxon>Leptospira</taxon>
    </lineage>
</organism>
<comment type="function">
    <text evidence="6">Could methylate the ribose at the nucleotide 34 wobble position in tRNA.</text>
</comment>
<comment type="subcellular location">
    <subcellularLocation>
        <location evidence="6">Cytoplasm</location>
    </subcellularLocation>
</comment>
<comment type="catalytic activity">
    <reaction evidence="6">
        <text>cytidine(34) in tRNA + S-adenosyl-L-methionine = 2'-O-methylcytidine(34) in tRNA + S-adenosyl-L-homocysteine + H(+)</text>
        <dbReference type="Rhea" id="RHEA:43084"/>
        <dbReference type="Rhea" id="RHEA-COMP:10331"/>
        <dbReference type="Rhea" id="RHEA-COMP:10332"/>
        <dbReference type="ChEBI" id="CHEBI:15378"/>
        <dbReference type="ChEBI" id="CHEBI:57856"/>
        <dbReference type="ChEBI" id="CHEBI:59789"/>
        <dbReference type="ChEBI" id="CHEBI:74495"/>
        <dbReference type="ChEBI" id="CHEBI:82748"/>
        <dbReference type="EC" id="2.1.1.207"/>
    </reaction>
</comment>
<keyword evidence="2 6" id="KW-0489">Methyltransferase</keyword>
<dbReference type="Gene3D" id="3.40.1280.10">
    <property type="match status" value="1"/>
</dbReference>
<keyword evidence="1 6" id="KW-0963">Cytoplasm</keyword>
<dbReference type="Proteomes" id="UP000297641">
    <property type="component" value="Unassembled WGS sequence"/>
</dbReference>
<feature type="binding site" evidence="6 7">
    <location>
        <position position="101"/>
    </location>
    <ligand>
        <name>S-adenosyl-L-methionine</name>
        <dbReference type="ChEBI" id="CHEBI:59789"/>
    </ligand>
</feature>
<dbReference type="GO" id="GO:0002130">
    <property type="term" value="P:wobble position ribose methylation"/>
    <property type="evidence" value="ECO:0007669"/>
    <property type="project" value="TreeGrafter"/>
</dbReference>
<evidence type="ECO:0000256" key="7">
    <source>
        <dbReference type="PIRSR" id="PIRSR029256-1"/>
    </source>
</evidence>
<dbReference type="GO" id="GO:0008175">
    <property type="term" value="F:tRNA methyltransferase activity"/>
    <property type="evidence" value="ECO:0007669"/>
    <property type="project" value="UniProtKB-UniRule"/>
</dbReference>
<dbReference type="PIRSF" id="PIRSF029256">
    <property type="entry name" value="SpoU_TrmH_prd"/>
    <property type="match status" value="1"/>
</dbReference>
<feature type="binding site" evidence="6 7">
    <location>
        <position position="131"/>
    </location>
    <ligand>
        <name>S-adenosyl-L-methionine</name>
        <dbReference type="ChEBI" id="CHEBI:59789"/>
    </ligand>
</feature>